<dbReference type="GO" id="GO:0003700">
    <property type="term" value="F:DNA-binding transcription factor activity"/>
    <property type="evidence" value="ECO:0007669"/>
    <property type="project" value="InterPro"/>
</dbReference>
<dbReference type="CDD" id="cd07377">
    <property type="entry name" value="WHTH_GntR"/>
    <property type="match status" value="1"/>
</dbReference>
<keyword evidence="2" id="KW-0238">DNA-binding</keyword>
<evidence type="ECO:0000256" key="3">
    <source>
        <dbReference type="ARBA" id="ARBA00023163"/>
    </source>
</evidence>
<gene>
    <name evidence="5" type="ORF">RM544_13055</name>
</gene>
<dbReference type="RefSeq" id="WP_311362239.1">
    <property type="nucleotide sequence ID" value="NZ_JAVRIE010000005.1"/>
</dbReference>
<evidence type="ECO:0000313" key="6">
    <source>
        <dbReference type="Proteomes" id="UP001249020"/>
    </source>
</evidence>
<protein>
    <submittedName>
        <fullName evidence="5">GntR family transcriptional regulator</fullName>
    </submittedName>
</protein>
<sequence length="122" mass="13683">MITIDLDSPEPLFHQLVLQIKQAIENKQLQAGDALPSIRQLAADLDINAKTVAKAYRLLERDSVIESKGYRGSFVHSDALDNLHIDINEWLGSTMLVDIEKYRKAGATDSEIRNAFTQAMSR</sequence>
<dbReference type="PANTHER" id="PTHR38445:SF9">
    <property type="entry name" value="HTH-TYPE TRANSCRIPTIONAL REPRESSOR YTRA"/>
    <property type="match status" value="1"/>
</dbReference>
<evidence type="ECO:0000313" key="5">
    <source>
        <dbReference type="EMBL" id="MDT0583470.1"/>
    </source>
</evidence>
<keyword evidence="1" id="KW-0805">Transcription regulation</keyword>
<dbReference type="SMART" id="SM00345">
    <property type="entry name" value="HTH_GNTR"/>
    <property type="match status" value="1"/>
</dbReference>
<dbReference type="Pfam" id="PF00392">
    <property type="entry name" value="GntR"/>
    <property type="match status" value="1"/>
</dbReference>
<feature type="domain" description="HTH gntR-type" evidence="4">
    <location>
        <begin position="10"/>
        <end position="78"/>
    </location>
</feature>
<dbReference type="Gene3D" id="1.10.10.10">
    <property type="entry name" value="Winged helix-like DNA-binding domain superfamily/Winged helix DNA-binding domain"/>
    <property type="match status" value="1"/>
</dbReference>
<evidence type="ECO:0000256" key="2">
    <source>
        <dbReference type="ARBA" id="ARBA00023125"/>
    </source>
</evidence>
<dbReference type="InterPro" id="IPR036390">
    <property type="entry name" value="WH_DNA-bd_sf"/>
</dbReference>
<dbReference type="Proteomes" id="UP001249020">
    <property type="component" value="Unassembled WGS sequence"/>
</dbReference>
<name>A0AAW8R6N0_9ALTE</name>
<dbReference type="InterPro" id="IPR000524">
    <property type="entry name" value="Tscrpt_reg_HTH_GntR"/>
</dbReference>
<dbReference type="EMBL" id="JAVRIE010000005">
    <property type="protein sequence ID" value="MDT0583470.1"/>
    <property type="molecule type" value="Genomic_DNA"/>
</dbReference>
<accession>A0AAW8R6N0</accession>
<evidence type="ECO:0000256" key="1">
    <source>
        <dbReference type="ARBA" id="ARBA00023015"/>
    </source>
</evidence>
<reference evidence="5 6" key="1">
    <citation type="submission" date="2023-09" db="EMBL/GenBank/DDBJ databases">
        <authorList>
            <person name="Rey-Velasco X."/>
        </authorList>
    </citation>
    <scope>NUCLEOTIDE SEQUENCE [LARGE SCALE GENOMIC DNA]</scope>
    <source>
        <strain evidence="5 6">W409</strain>
    </source>
</reference>
<dbReference type="SUPFAM" id="SSF46785">
    <property type="entry name" value="Winged helix' DNA-binding domain"/>
    <property type="match status" value="1"/>
</dbReference>
<organism evidence="5 6">
    <name type="scientific">Brumicola blandensis</name>
    <dbReference type="NCBI Taxonomy" id="3075611"/>
    <lineage>
        <taxon>Bacteria</taxon>
        <taxon>Pseudomonadati</taxon>
        <taxon>Pseudomonadota</taxon>
        <taxon>Gammaproteobacteria</taxon>
        <taxon>Alteromonadales</taxon>
        <taxon>Alteromonadaceae</taxon>
        <taxon>Brumicola</taxon>
    </lineage>
</organism>
<proteinExistence type="predicted"/>
<keyword evidence="6" id="KW-1185">Reference proteome</keyword>
<dbReference type="PANTHER" id="PTHR38445">
    <property type="entry name" value="HTH-TYPE TRANSCRIPTIONAL REPRESSOR YTRA"/>
    <property type="match status" value="1"/>
</dbReference>
<dbReference type="AlphaFoldDB" id="A0AAW8R6N0"/>
<comment type="caution">
    <text evidence="5">The sequence shown here is derived from an EMBL/GenBank/DDBJ whole genome shotgun (WGS) entry which is preliminary data.</text>
</comment>
<dbReference type="InterPro" id="IPR036388">
    <property type="entry name" value="WH-like_DNA-bd_sf"/>
</dbReference>
<dbReference type="PROSITE" id="PS50949">
    <property type="entry name" value="HTH_GNTR"/>
    <property type="match status" value="1"/>
</dbReference>
<evidence type="ECO:0000259" key="4">
    <source>
        <dbReference type="PROSITE" id="PS50949"/>
    </source>
</evidence>
<dbReference type="GO" id="GO:0003677">
    <property type="term" value="F:DNA binding"/>
    <property type="evidence" value="ECO:0007669"/>
    <property type="project" value="UniProtKB-KW"/>
</dbReference>
<keyword evidence="3" id="KW-0804">Transcription</keyword>